<dbReference type="GO" id="GO:0003677">
    <property type="term" value="F:DNA binding"/>
    <property type="evidence" value="ECO:0007669"/>
    <property type="project" value="UniProtKB-UniRule"/>
</dbReference>
<dbReference type="InterPro" id="IPR036271">
    <property type="entry name" value="Tet_transcr_reg_TetR-rel_C_sf"/>
</dbReference>
<name>A0A4V1IP66_9GAMM</name>
<keyword evidence="2 4" id="KW-0238">DNA-binding</keyword>
<dbReference type="AlphaFoldDB" id="A0A4V1IP66"/>
<dbReference type="Pfam" id="PF16925">
    <property type="entry name" value="TetR_C_13"/>
    <property type="match status" value="1"/>
</dbReference>
<evidence type="ECO:0000256" key="4">
    <source>
        <dbReference type="PROSITE-ProRule" id="PRU00335"/>
    </source>
</evidence>
<keyword evidence="1" id="KW-0805">Transcription regulation</keyword>
<gene>
    <name evidence="6" type="ORF">B9G39_23420</name>
</gene>
<dbReference type="PANTHER" id="PTHR47506:SF6">
    <property type="entry name" value="HTH-TYPE TRANSCRIPTIONAL REPRESSOR NEMR"/>
    <property type="match status" value="1"/>
</dbReference>
<reference evidence="6 7" key="1">
    <citation type="submission" date="2017-04" db="EMBL/GenBank/DDBJ databases">
        <title>Draft genome sequence of Zooshikella ganghwensis VG4 isolated from Red Sea sediments.</title>
        <authorList>
            <person name="Rehman Z."/>
            <person name="Alam I."/>
            <person name="Kamau A."/>
            <person name="Bajic V."/>
            <person name="Leiknes T."/>
        </authorList>
    </citation>
    <scope>NUCLEOTIDE SEQUENCE [LARGE SCALE GENOMIC DNA]</scope>
    <source>
        <strain evidence="6 7">VG4</strain>
    </source>
</reference>
<evidence type="ECO:0000256" key="3">
    <source>
        <dbReference type="ARBA" id="ARBA00023163"/>
    </source>
</evidence>
<dbReference type="SUPFAM" id="SSF46689">
    <property type="entry name" value="Homeodomain-like"/>
    <property type="match status" value="1"/>
</dbReference>
<dbReference type="Pfam" id="PF00440">
    <property type="entry name" value="TetR_N"/>
    <property type="match status" value="1"/>
</dbReference>
<dbReference type="InterPro" id="IPR009057">
    <property type="entry name" value="Homeodomain-like_sf"/>
</dbReference>
<evidence type="ECO:0000256" key="2">
    <source>
        <dbReference type="ARBA" id="ARBA00023125"/>
    </source>
</evidence>
<proteinExistence type="predicted"/>
<accession>A0A4V1IP66</accession>
<dbReference type="InterPro" id="IPR011075">
    <property type="entry name" value="TetR_C"/>
</dbReference>
<dbReference type="InterPro" id="IPR001647">
    <property type="entry name" value="HTH_TetR"/>
</dbReference>
<dbReference type="PANTHER" id="PTHR47506">
    <property type="entry name" value="TRANSCRIPTIONAL REGULATORY PROTEIN"/>
    <property type="match status" value="1"/>
</dbReference>
<protein>
    <submittedName>
        <fullName evidence="6">TetR/AcrR family transcriptional regulator</fullName>
    </submittedName>
</protein>
<sequence>MNRSEHQDTRETILSAGELLILSKGFSAVGLSQILAQAKVPKGSFYHYFKSKEQFGVELIRRYFSHYGQVLDELFNQPEKSGKERLMSYWLHWFETQTDECCDKQCLAVKLSAEVSDLSDDMRLMLKSGIDAIIGRIEECVVLGIRDSSLPAMLDARLTAVVLYQQWMGASLMTKVRRDDSAIKTAMMMTEQVLASDSVFKKES</sequence>
<dbReference type="PROSITE" id="PS50977">
    <property type="entry name" value="HTH_TETR_2"/>
    <property type="match status" value="1"/>
</dbReference>
<dbReference type="RefSeq" id="WP_094788970.1">
    <property type="nucleotide sequence ID" value="NZ_NDXW01000001.1"/>
</dbReference>
<evidence type="ECO:0000259" key="5">
    <source>
        <dbReference type="PROSITE" id="PS50977"/>
    </source>
</evidence>
<dbReference type="SUPFAM" id="SSF48498">
    <property type="entry name" value="Tetracyclin repressor-like, C-terminal domain"/>
    <property type="match status" value="1"/>
</dbReference>
<keyword evidence="3" id="KW-0804">Transcription</keyword>
<dbReference type="Gene3D" id="1.10.357.10">
    <property type="entry name" value="Tetracycline Repressor, domain 2"/>
    <property type="match status" value="1"/>
</dbReference>
<dbReference type="PRINTS" id="PR00455">
    <property type="entry name" value="HTHTETR"/>
</dbReference>
<comment type="caution">
    <text evidence="6">The sequence shown here is derived from an EMBL/GenBank/DDBJ whole genome shotgun (WGS) entry which is preliminary data.</text>
</comment>
<feature type="DNA-binding region" description="H-T-H motif" evidence="4">
    <location>
        <begin position="30"/>
        <end position="49"/>
    </location>
</feature>
<evidence type="ECO:0000313" key="7">
    <source>
        <dbReference type="Proteomes" id="UP000257039"/>
    </source>
</evidence>
<feature type="domain" description="HTH tetR-type" evidence="5">
    <location>
        <begin position="7"/>
        <end position="67"/>
    </location>
</feature>
<evidence type="ECO:0000313" key="6">
    <source>
        <dbReference type="EMBL" id="RDH46161.1"/>
    </source>
</evidence>
<keyword evidence="7" id="KW-1185">Reference proteome</keyword>
<dbReference type="Proteomes" id="UP000257039">
    <property type="component" value="Unassembled WGS sequence"/>
</dbReference>
<evidence type="ECO:0000256" key="1">
    <source>
        <dbReference type="ARBA" id="ARBA00023015"/>
    </source>
</evidence>
<dbReference type="EMBL" id="NDXW01000001">
    <property type="protein sequence ID" value="RDH46161.1"/>
    <property type="molecule type" value="Genomic_DNA"/>
</dbReference>
<organism evidence="6 7">
    <name type="scientific">Zooshikella ganghwensis</name>
    <dbReference type="NCBI Taxonomy" id="202772"/>
    <lineage>
        <taxon>Bacteria</taxon>
        <taxon>Pseudomonadati</taxon>
        <taxon>Pseudomonadota</taxon>
        <taxon>Gammaproteobacteria</taxon>
        <taxon>Oceanospirillales</taxon>
        <taxon>Zooshikellaceae</taxon>
        <taxon>Zooshikella</taxon>
    </lineage>
</organism>